<evidence type="ECO:0000313" key="11">
    <source>
        <dbReference type="EMBL" id="HAJ5957524.1"/>
    </source>
</evidence>
<dbReference type="EMBL" id="AAVTXU010000140">
    <property type="protein sequence ID" value="EGE1990425.1"/>
    <property type="molecule type" value="Genomic_DNA"/>
</dbReference>
<evidence type="ECO:0000313" key="10">
    <source>
        <dbReference type="EMBL" id="EGE1990425.1"/>
    </source>
</evidence>
<dbReference type="GO" id="GO:0006605">
    <property type="term" value="P:protein targeting"/>
    <property type="evidence" value="ECO:0007669"/>
    <property type="project" value="UniProtKB-UniRule"/>
</dbReference>
<dbReference type="GO" id="GO:0005886">
    <property type="term" value="C:plasma membrane"/>
    <property type="evidence" value="ECO:0007669"/>
    <property type="project" value="UniProtKB-SubCell"/>
</dbReference>
<evidence type="ECO:0000313" key="12">
    <source>
        <dbReference type="EMBL" id="HBB1572525.1"/>
    </source>
</evidence>
<evidence type="ECO:0000313" key="27">
    <source>
        <dbReference type="Proteomes" id="UP000359125"/>
    </source>
</evidence>
<dbReference type="EMBL" id="AASURL010000164">
    <property type="protein sequence ID" value="EFH0368343.1"/>
    <property type="molecule type" value="Genomic_DNA"/>
</dbReference>
<dbReference type="Proteomes" id="UP000629265">
    <property type="component" value="Unassembled WGS sequence"/>
</dbReference>
<reference evidence="9 32" key="12">
    <citation type="submission" date="2020-02" db="EMBL/GenBank/DDBJ databases">
        <authorList>
            <consortium name="PulseNet: The National Subtyping Network for Foodborne Disease Surveillance"/>
            <person name="Tarr C.L."/>
            <person name="Trees E."/>
            <person name="Katz L.S."/>
            <person name="Carleton-Romer H.A."/>
            <person name="Stroika S."/>
            <person name="Kucerova Z."/>
            <person name="Roache K.F."/>
            <person name="Sabol A.L."/>
            <person name="Besser J."/>
            <person name="Gerner-Smidt P."/>
        </authorList>
    </citation>
    <scope>NUCLEOTIDE SEQUENCE [LARGE SCALE GENOMIC DNA]</scope>
    <source>
        <strain evidence="9 32">PNUSAE004166</strain>
    </source>
</reference>
<reference evidence="24 25" key="3">
    <citation type="submission" date="2018-06" db="EMBL/GenBank/DDBJ databases">
        <authorList>
            <consortium name="Pathogen Informatics"/>
            <person name="Doyle S."/>
        </authorList>
    </citation>
    <scope>NUCLEOTIDE SEQUENCE [LARGE SCALE GENOMIC DNA]</scope>
    <source>
        <strain evidence="21 25">NCTC9045</strain>
        <strain evidence="20 24">VREC0535</strain>
    </source>
</reference>
<dbReference type="Proteomes" id="UP000854059">
    <property type="component" value="Unassembled WGS sequence"/>
</dbReference>
<dbReference type="EMBL" id="CP058571">
    <property type="protein sequence ID" value="QLG56226.1"/>
    <property type="molecule type" value="Genomic_DNA"/>
</dbReference>
<keyword evidence="3 7" id="KW-1003">Cell membrane</keyword>
<comment type="similarity">
    <text evidence="2 7">Belongs to the FliR/MopE/SpaR family.</text>
</comment>
<feature type="transmembrane region" description="Helical" evidence="7">
    <location>
        <begin position="182"/>
        <end position="203"/>
    </location>
</feature>
<dbReference type="EMBL" id="DADUEU010000006">
    <property type="protein sequence ID" value="HBB1572525.1"/>
    <property type="molecule type" value="Genomic_DNA"/>
</dbReference>
<evidence type="ECO:0000313" key="14">
    <source>
        <dbReference type="EMBL" id="MQK27367.1"/>
    </source>
</evidence>
<name>A0A024L995_ECOLX</name>
<reference evidence="15 29" key="9">
    <citation type="submission" date="2019-12" db="EMBL/GenBank/DDBJ databases">
        <title>Enteriobacteria Tanzani isolates_10432.</title>
        <authorList>
            <person name="Subbiah M."/>
            <person name="Call D."/>
        </authorList>
    </citation>
    <scope>NUCLEOTIDE SEQUENCE [LARGE SCALE GENOMIC DNA]</scope>
    <source>
        <strain evidence="15 29">10432wG8</strain>
    </source>
</reference>
<evidence type="ECO:0000313" key="30">
    <source>
        <dbReference type="Proteomes" id="UP000469708"/>
    </source>
</evidence>
<dbReference type="EMBL" id="AASHPR010000023">
    <property type="protein sequence ID" value="EFC3525667.1"/>
    <property type="molecule type" value="Genomic_DNA"/>
</dbReference>
<evidence type="ECO:0000313" key="25">
    <source>
        <dbReference type="Proteomes" id="UP000254503"/>
    </source>
</evidence>
<dbReference type="EMBL" id="JAAGYI010000012">
    <property type="protein sequence ID" value="NEM85686.1"/>
    <property type="molecule type" value="Genomic_DNA"/>
</dbReference>
<dbReference type="Proteomes" id="UP000254503">
    <property type="component" value="Unassembled WGS sequence"/>
</dbReference>
<dbReference type="EMBL" id="WTML01000056">
    <property type="protein sequence ID" value="MWK98629.1"/>
    <property type="molecule type" value="Genomic_DNA"/>
</dbReference>
<dbReference type="Proteomes" id="UP000581425">
    <property type="component" value="Unassembled WGS sequence"/>
</dbReference>
<dbReference type="Proteomes" id="UP000250671">
    <property type="component" value="Unassembled WGS sequence"/>
</dbReference>
<dbReference type="EMBL" id="WTRX01000014">
    <property type="protein sequence ID" value="MWU31510.1"/>
    <property type="molecule type" value="Genomic_DNA"/>
</dbReference>
<dbReference type="Pfam" id="PF01311">
    <property type="entry name" value="Bac_export_1"/>
    <property type="match status" value="1"/>
</dbReference>
<reference evidence="17 30" key="13">
    <citation type="submission" date="2020-02" db="EMBL/GenBank/DDBJ databases">
        <authorList>
            <person name="Subbiah M."/>
            <person name="Call D."/>
        </authorList>
    </citation>
    <scope>NUCLEOTIDE SEQUENCE [LARGE SCALE GENOMIC DNA]</scope>
    <source>
        <strain evidence="17 30">8375wC2</strain>
    </source>
</reference>
<evidence type="ECO:0000313" key="24">
    <source>
        <dbReference type="Proteomes" id="UP000250671"/>
    </source>
</evidence>
<evidence type="ECO:0000256" key="7">
    <source>
        <dbReference type="RuleBase" id="RU362072"/>
    </source>
</evidence>
<dbReference type="Proteomes" id="UP000321295">
    <property type="component" value="Unassembled WGS sequence"/>
</dbReference>
<proteinExistence type="inferred from homology"/>
<evidence type="ECO:0000313" key="19">
    <source>
        <dbReference type="EMBL" id="QOY31000.1"/>
    </source>
</evidence>
<reference evidence="16 28" key="10">
    <citation type="submission" date="2019-12" db="EMBL/GenBank/DDBJ databases">
        <title>Enteriobacteria Tanzani isolates_8377-8380.</title>
        <authorList>
            <person name="Subbiah M."/>
            <person name="Call D."/>
        </authorList>
    </citation>
    <scope>NUCLEOTIDE SEQUENCE [LARGE SCALE GENOMIC DNA]</scope>
    <source>
        <strain evidence="16 28">8378wB3</strain>
    </source>
</reference>
<dbReference type="Proteomes" id="UP000581425">
    <property type="component" value="Chromosome"/>
</dbReference>
<dbReference type="EMBL" id="JACGTG010000001">
    <property type="protein sequence ID" value="MBA6238688.1"/>
    <property type="molecule type" value="Genomic_DNA"/>
</dbReference>
<dbReference type="Proteomes" id="UP000441160">
    <property type="component" value="Unassembled WGS sequence"/>
</dbReference>
<dbReference type="EMBL" id="CACRYR010000333">
    <property type="protein sequence ID" value="VZR41305.1"/>
    <property type="molecule type" value="Genomic_DNA"/>
</dbReference>
<feature type="transmembrane region" description="Helical" evidence="7">
    <location>
        <begin position="209"/>
        <end position="231"/>
    </location>
</feature>
<evidence type="ECO:0000256" key="3">
    <source>
        <dbReference type="ARBA" id="ARBA00022475"/>
    </source>
</evidence>
<feature type="transmembrane region" description="Helical" evidence="7">
    <location>
        <begin position="78"/>
        <end position="102"/>
    </location>
</feature>
<evidence type="ECO:0000313" key="18">
    <source>
        <dbReference type="EMBL" id="QLG56226.1"/>
    </source>
</evidence>
<dbReference type="EMBL" id="VRXD01000021">
    <property type="protein sequence ID" value="TXQ33173.1"/>
    <property type="molecule type" value="Genomic_DNA"/>
</dbReference>
<sequence>MGEAILYQLHSLLAATALCFCRLAPTFYLLPFFASGNIPTVVRHPIIIVVSCALVQHYHYELLNLNEIDIALFAAREIIIGLFIACLLASPFWIFLAIGSFIDNQRGATLSSTLDPATGVDTSELARLFNLFSAAVYLTKGGMNFILETLWQSYNLWPSGNFNFPKLEPLFSYINNIMTHTIVYASPVIAVMLGGEAVLGLLARYASQLNAFAISLTVKSALAFLILIIYFGPILAERVMPLSFFPEQLQLYIEK</sequence>
<evidence type="ECO:0000313" key="8">
    <source>
        <dbReference type="EMBL" id="EFC3525667.1"/>
    </source>
</evidence>
<evidence type="ECO:0000313" key="22">
    <source>
        <dbReference type="EMBL" id="TXQ33173.1"/>
    </source>
</evidence>
<comment type="subcellular location">
    <subcellularLocation>
        <location evidence="1 7">Cell membrane</location>
        <topology evidence="1 7">Multi-pass membrane protein</topology>
    </subcellularLocation>
</comment>
<evidence type="ECO:0000256" key="5">
    <source>
        <dbReference type="ARBA" id="ARBA00022989"/>
    </source>
</evidence>
<reference evidence="14 27" key="6">
    <citation type="journal article" date="2019" name="Environ. Health Perspect.">
        <title>Inter-host Transmission of Carbapenemase-Producing Escherichia coli among Humans and Backyard Animals.</title>
        <authorList>
            <person name="Li J."/>
            <person name="Bi Z."/>
            <person name="Ma S."/>
            <person name="Chen B."/>
            <person name="Cai C."/>
            <person name="He J."/>
            <person name="Schwarz S."/>
            <person name="Sun C."/>
            <person name="Zhou Y."/>
            <person name="Yin J."/>
            <person name="Hulth A."/>
            <person name="Wang Y."/>
            <person name="Shen Z."/>
            <person name="Wang S."/>
            <person name="Wu C."/>
            <person name="Nilsson L.E."/>
            <person name="Walsh T.R."/>
            <person name="Borjesson S."/>
            <person name="Shen J."/>
            <person name="Sun Q."/>
            <person name="Wang Y."/>
        </authorList>
    </citation>
    <scope>NUCLEOTIDE SEQUENCE [LARGE SCALE GENOMIC DNA]</scope>
    <source>
        <strain evidence="14 27">A016f</strain>
    </source>
</reference>
<dbReference type="PANTHER" id="PTHR30065">
    <property type="entry name" value="FLAGELLAR BIOSYNTHETIC PROTEIN FLIR"/>
    <property type="match status" value="1"/>
</dbReference>
<reference evidence="31" key="14">
    <citation type="submission" date="2020-06" db="EMBL/GenBank/DDBJ databases">
        <title>Identification and Characterisation of Fosfomycin Resistance in Escherichia coli Urinary Tract Infection Isolates from Australia.</title>
        <authorList>
            <person name="Mowlaboccus S."/>
            <person name="Daley D."/>
            <person name="Pang S."/>
            <person name="Gottlieb T."/>
            <person name="Nimmo G.R."/>
            <person name="George N."/>
            <person name="Korman T.M."/>
            <person name="Strietberg R."/>
            <person name="Robson J."/>
            <person name="Peachey G."/>
            <person name="Collignon P."/>
            <person name="Bradbury S."/>
            <person name="Colombi E."/>
            <person name="Ramsay J.P."/>
            <person name="Rogers B.A."/>
            <person name="Coombs G.W."/>
        </authorList>
    </citation>
    <scope>NUCLEOTIDE SEQUENCE [LARGE SCALE GENOMIC DNA]</scope>
    <source>
        <strain evidence="31">EC2</strain>
    </source>
</reference>
<evidence type="ECO:0000313" key="32">
    <source>
        <dbReference type="Proteomes" id="UP000521991"/>
    </source>
</evidence>
<dbReference type="PRINTS" id="PR00953">
    <property type="entry name" value="TYPE3IMRPROT"/>
</dbReference>
<reference evidence="18" key="11">
    <citation type="journal article" date="2020" name="Int. J. Antimicrob. Agents">
        <title>Identification and characterisation of fosfomycin resistance in Escherichia coli urinary tract infection isolates from Australia.</title>
        <authorList>
            <person name="Mowlaboccus S."/>
            <person name="Daley D."/>
            <person name="Pang S."/>
            <person name="Gottlieb T."/>
            <person name="Merlino J."/>
            <person name="Nimmo G.R."/>
            <person name="George N."/>
            <person name="Korman T.M."/>
            <person name="Streitberg R."/>
            <person name="Robson J."/>
            <person name="Peachey G."/>
            <person name="Collignon P."/>
            <person name="Bradbury S."/>
            <person name="Colombi E."/>
            <person name="Ramsay J.P."/>
            <person name="Rogers B.A."/>
            <person name="Coombs G.W."/>
        </authorList>
    </citation>
    <scope>NUCLEOTIDE SEQUENCE</scope>
    <source>
        <strain evidence="18">EC2</strain>
    </source>
</reference>
<dbReference type="EMBL" id="UGDD01000002">
    <property type="protein sequence ID" value="STJ53289.1"/>
    <property type="molecule type" value="Genomic_DNA"/>
</dbReference>
<dbReference type="EMBL" id="DABHXT010000003">
    <property type="protein sequence ID" value="HAJ5957524.1"/>
    <property type="molecule type" value="Genomic_DNA"/>
</dbReference>
<keyword evidence="4 7" id="KW-0812">Transmembrane</keyword>
<dbReference type="Proteomes" id="UP000870292">
    <property type="component" value="Unassembled WGS sequence"/>
</dbReference>
<evidence type="ECO:0000313" key="9">
    <source>
        <dbReference type="EMBL" id="EFH0368343.1"/>
    </source>
</evidence>
<dbReference type="Proteomes" id="UP000359125">
    <property type="component" value="Unassembled WGS sequence"/>
</dbReference>
<dbReference type="AlphaFoldDB" id="A0A024L995"/>
<dbReference type="EMBL" id="CP063369">
    <property type="protein sequence ID" value="QOY31000.1"/>
    <property type="molecule type" value="Genomic_DNA"/>
</dbReference>
<protein>
    <submittedName>
        <fullName evidence="9">EscT/YscT/HrcT family type III secretion system export apparatus protein</fullName>
    </submittedName>
    <submittedName>
        <fullName evidence="13">Type III secretion system export apparatus subunit SctT</fullName>
    </submittedName>
    <submittedName>
        <fullName evidence="20">Type III secretion system protein</fullName>
    </submittedName>
</protein>
<reference evidence="18" key="15">
    <citation type="submission" date="2020-06" db="EMBL/GenBank/DDBJ databases">
        <authorList>
            <person name="Ramsay J.P."/>
            <person name="Colombi E."/>
            <person name="Mowlaboccus S."/>
        </authorList>
    </citation>
    <scope>NUCLEOTIDE SEQUENCE</scope>
    <source>
        <strain evidence="18">EC2</strain>
    </source>
</reference>
<reference evidence="19 34" key="17">
    <citation type="submission" date="2020-10" db="EMBL/GenBank/DDBJ databases">
        <title>Analysis of Genomes of Bacterial Isolates from Lameness Outbreaks in Broilers.</title>
        <authorList>
            <person name="Rhoads D."/>
            <person name="Ekesi N.S."/>
        </authorList>
    </citation>
    <scope>NUCLEOTIDE SEQUENCE [LARGE SCALE GENOMIC DNA]</scope>
    <source>
        <strain evidence="19 34">1409</strain>
    </source>
</reference>
<evidence type="ECO:0000256" key="2">
    <source>
        <dbReference type="ARBA" id="ARBA00009772"/>
    </source>
</evidence>
<evidence type="ECO:0000313" key="23">
    <source>
        <dbReference type="EMBL" id="VZR41305.1"/>
    </source>
</evidence>
<dbReference type="EMBL" id="UCZA01000018">
    <property type="protein sequence ID" value="SQP82858.1"/>
    <property type="molecule type" value="Genomic_DNA"/>
</dbReference>
<evidence type="ECO:0000313" key="34">
    <source>
        <dbReference type="Proteomes" id="UP000581425"/>
    </source>
</evidence>
<evidence type="ECO:0000256" key="1">
    <source>
        <dbReference type="ARBA" id="ARBA00004651"/>
    </source>
</evidence>
<reference evidence="8 33" key="4">
    <citation type="submission" date="2018-08" db="EMBL/GenBank/DDBJ databases">
        <authorList>
            <consortium name="NARMS: The National Antimicrobial Resistance Monitoring System"/>
        </authorList>
    </citation>
    <scope>NUCLEOTIDE SEQUENCE [LARGE SCALE GENOMIC DNA]</scope>
    <source>
        <strain evidence="8 33">FSIS11705178</strain>
    </source>
</reference>
<evidence type="ECO:0000313" key="29">
    <source>
        <dbReference type="Proteomes" id="UP000462271"/>
    </source>
</evidence>
<keyword evidence="6 7" id="KW-0472">Membrane</keyword>
<dbReference type="Proteomes" id="UP000469708">
    <property type="component" value="Unassembled WGS sequence"/>
</dbReference>
<evidence type="ECO:0000313" key="21">
    <source>
        <dbReference type="EMBL" id="STJ53289.1"/>
    </source>
</evidence>
<reference evidence="11" key="1">
    <citation type="journal article" date="2018" name="Genome Biol.">
        <title>SKESA: strategic k-mer extension for scrupulous assemblies.</title>
        <authorList>
            <person name="Souvorov A."/>
            <person name="Agarwala R."/>
            <person name="Lipman D.J."/>
        </authorList>
    </citation>
    <scope>NUCLEOTIDE SEQUENCE [LARGE SCALE GENOMIC DNA]</scope>
    <source>
        <strain evidence="12">Escherichia coli</strain>
        <strain evidence="11">EuSCAPE_DE065</strain>
    </source>
</reference>
<dbReference type="Proteomes" id="UP000521991">
    <property type="component" value="Unassembled WGS sequence"/>
</dbReference>
<evidence type="ECO:0000256" key="4">
    <source>
        <dbReference type="ARBA" id="ARBA00022692"/>
    </source>
</evidence>
<accession>A0A024L995</accession>
<dbReference type="RefSeq" id="WP_000503280.1">
    <property type="nucleotide sequence ID" value="NZ_AP019189.1"/>
</dbReference>
<dbReference type="Proteomes" id="UP000538406">
    <property type="component" value="Unassembled WGS sequence"/>
</dbReference>
<dbReference type="Proteomes" id="UP000846355">
    <property type="component" value="Unassembled WGS sequence"/>
</dbReference>
<reference evidence="13 34" key="16">
    <citation type="submission" date="2020-07" db="EMBL/GenBank/DDBJ databases">
        <title>Analysis of Genomes of Bacterial Isolates from Lameness Outbreaks in Broilers.</title>
        <authorList>
            <person name="Ekesi N.S."/>
            <person name="Alrubaye A."/>
            <person name="Rhoads D."/>
        </authorList>
    </citation>
    <scope>NUCLEOTIDE SEQUENCE [LARGE SCALE GENOMIC DNA]</scope>
    <source>
        <strain evidence="13 34">1409</strain>
    </source>
</reference>
<reference evidence="10" key="2">
    <citation type="submission" date="2018-05" db="EMBL/GenBank/DDBJ databases">
        <authorList>
            <person name="Ashton P.M."/>
            <person name="Dallman T."/>
            <person name="Nair S."/>
            <person name="De Pinna E."/>
            <person name="Peters T."/>
            <person name="Grant K."/>
        </authorList>
    </citation>
    <scope>NUCLEOTIDE SEQUENCE</scope>
    <source>
        <strain evidence="10">412057</strain>
    </source>
</reference>
<dbReference type="InterPro" id="IPR002010">
    <property type="entry name" value="T3SS_IM_R"/>
</dbReference>
<keyword evidence="5 7" id="KW-1133">Transmembrane helix</keyword>
<dbReference type="PANTHER" id="PTHR30065:SF1">
    <property type="entry name" value="SURFACE PRESENTATION OF ANTIGENS PROTEIN SPAR"/>
    <property type="match status" value="1"/>
</dbReference>
<dbReference type="InterPro" id="IPR006304">
    <property type="entry name" value="T3SS_SpaR/YscT"/>
</dbReference>
<dbReference type="Proteomes" id="UP000462271">
    <property type="component" value="Unassembled WGS sequence"/>
</dbReference>
<evidence type="ECO:0000313" key="13">
    <source>
        <dbReference type="EMBL" id="MBA6238688.1"/>
    </source>
</evidence>
<evidence type="ECO:0000313" key="28">
    <source>
        <dbReference type="Proteomes" id="UP000441160"/>
    </source>
</evidence>
<feature type="transmembrane region" description="Helical" evidence="7">
    <location>
        <begin position="12"/>
        <end position="34"/>
    </location>
</feature>
<reference evidence="11" key="5">
    <citation type="submission" date="2018-12" db="EMBL/GenBank/DDBJ databases">
        <authorList>
            <consortium name="NCBI Pathogen Detection Project"/>
        </authorList>
    </citation>
    <scope>NUCLEOTIDE SEQUENCE</scope>
    <source>
        <strain evidence="12">Escherichia coli</strain>
        <strain evidence="11">EuSCAPE_DE065</strain>
    </source>
</reference>
<evidence type="ECO:0000313" key="35">
    <source>
        <dbReference type="Proteomes" id="UP000629265"/>
    </source>
</evidence>
<evidence type="ECO:0000313" key="31">
    <source>
        <dbReference type="Proteomes" id="UP000509796"/>
    </source>
</evidence>
<reference evidence="22 26" key="7">
    <citation type="submission" date="2019-08" db="EMBL/GenBank/DDBJ databases">
        <title>Whole genome analysis of cultivated E. coli strains isolated from CD patients and healthy donors.</title>
        <authorList>
            <person name="Siniagina M.N."/>
            <person name="Markelova M.I."/>
            <person name="Laikov A.V."/>
            <person name="Boulygina E.A."/>
            <person name="Khusnutdinova D.R."/>
            <person name="Kharchenko A."/>
            <person name="Grigoryeva T.V."/>
        </authorList>
    </citation>
    <scope>NUCLEOTIDE SEQUENCE [LARGE SCALE GENOMIC DNA]</scope>
    <source>
        <strain evidence="22 26">1_45_11</strain>
    </source>
</reference>
<reference evidence="23 35" key="8">
    <citation type="submission" date="2019-11" db="EMBL/GenBank/DDBJ databases">
        <authorList>
            <person name="Haines EK M."/>
        </authorList>
    </citation>
    <scope>NUCLEOTIDE SEQUENCE [LARGE SCALE GENOMIC DNA]</scope>
    <source>
        <strain evidence="23">KR2729</strain>
    </source>
</reference>
<dbReference type="EMBL" id="RYCF01000187">
    <property type="protein sequence ID" value="MQK27367.1"/>
    <property type="molecule type" value="Genomic_DNA"/>
</dbReference>
<evidence type="ECO:0000313" key="33">
    <source>
        <dbReference type="Proteomes" id="UP000538406"/>
    </source>
</evidence>
<evidence type="ECO:0000313" key="16">
    <source>
        <dbReference type="EMBL" id="MWU31510.1"/>
    </source>
</evidence>
<evidence type="ECO:0000313" key="17">
    <source>
        <dbReference type="EMBL" id="NEM85686.1"/>
    </source>
</evidence>
<comment type="caution">
    <text evidence="7">Lacks conserved residue(s) required for the propagation of feature annotation.</text>
</comment>
<dbReference type="NCBIfam" id="TIGR01401">
    <property type="entry name" value="fliR_like_III"/>
    <property type="match status" value="1"/>
</dbReference>
<organism evidence="9 32">
    <name type="scientific">Escherichia coli</name>
    <dbReference type="NCBI Taxonomy" id="562"/>
    <lineage>
        <taxon>Bacteria</taxon>
        <taxon>Pseudomonadati</taxon>
        <taxon>Pseudomonadota</taxon>
        <taxon>Gammaproteobacteria</taxon>
        <taxon>Enterobacterales</taxon>
        <taxon>Enterobacteriaceae</taxon>
        <taxon>Escherichia</taxon>
    </lineage>
</organism>
<evidence type="ECO:0000313" key="26">
    <source>
        <dbReference type="Proteomes" id="UP000321295"/>
    </source>
</evidence>
<dbReference type="Proteomes" id="UP000509796">
    <property type="component" value="Chromosome"/>
</dbReference>
<evidence type="ECO:0000313" key="20">
    <source>
        <dbReference type="EMBL" id="SQP82858.1"/>
    </source>
</evidence>
<gene>
    <name evidence="13" type="primary">sctT</name>
    <name evidence="20" type="synonym">epaR</name>
    <name evidence="9" type="ORF">BGM66_004903</name>
    <name evidence="8" type="ORF">CTR35_002830</name>
    <name evidence="10" type="ORF">DL968_23070</name>
    <name evidence="14" type="ORF">EIZ93_24545</name>
    <name evidence="13" type="ORF">FOI11_01345</name>
    <name evidence="19" type="ORF">FOI11_021835</name>
    <name evidence="22" type="ORF">FV293_15405</name>
    <name evidence="17" type="ORF">G3V95_09210</name>
    <name evidence="16" type="ORF">GP944_12045</name>
    <name evidence="15" type="ORF">GQM21_15750</name>
    <name evidence="11" type="ORF">HMV95_04400</name>
    <name evidence="18" type="ORF">HX136_04580</name>
    <name evidence="23" type="ORF">IDONEFKE_00822</name>
    <name evidence="12" type="ORF">J0541_001407</name>
    <name evidence="21" type="ORF">NCTC9045_01119</name>
    <name evidence="20" type="ORF">SAMEA3752557_03133</name>
</gene>
<evidence type="ECO:0000256" key="6">
    <source>
        <dbReference type="ARBA" id="ARBA00023136"/>
    </source>
</evidence>
<evidence type="ECO:0000313" key="15">
    <source>
        <dbReference type="EMBL" id="MWK98629.1"/>
    </source>
</evidence>